<gene>
    <name evidence="1" type="ORF">GGQ90_001754</name>
</gene>
<reference evidence="1 2" key="1">
    <citation type="submission" date="2020-08" db="EMBL/GenBank/DDBJ databases">
        <title>Genomic Encyclopedia of Type Strains, Phase IV (KMG-IV): sequencing the most valuable type-strain genomes for metagenomic binning, comparative biology and taxonomic classification.</title>
        <authorList>
            <person name="Goeker M."/>
        </authorList>
    </citation>
    <scope>NUCLEOTIDE SEQUENCE [LARGE SCALE GENOMIC DNA]</scope>
    <source>
        <strain evidence="1 2">DSM 19371</strain>
    </source>
</reference>
<dbReference type="RefSeq" id="WP_188081765.1">
    <property type="nucleotide sequence ID" value="NZ_JACIEU010000006.1"/>
</dbReference>
<sequence>MNAVAVIEAAPVPAPTLEQWLDIGRAIADEGRRVGWAFADWARQGKVLGYTKQLGFNFLGHELGIDPRRLEIIDKAADAFPPGTRHPKLSVEHHAHVADLPKERGFELLNEAAANKWTDVDLRKEVITTKVASGLAHLLSPDDYDDFCRMQLQHAWNRASPSVREDFAELIAASNMGVIDA</sequence>
<keyword evidence="2" id="KW-1185">Reference proteome</keyword>
<dbReference type="AlphaFoldDB" id="A0A7W6LP91"/>
<evidence type="ECO:0000313" key="2">
    <source>
        <dbReference type="Proteomes" id="UP000590524"/>
    </source>
</evidence>
<dbReference type="Proteomes" id="UP000590524">
    <property type="component" value="Unassembled WGS sequence"/>
</dbReference>
<protein>
    <submittedName>
        <fullName evidence="1">Uncharacterized protein</fullName>
    </submittedName>
</protein>
<proteinExistence type="predicted"/>
<accession>A0A7W6LP91</accession>
<evidence type="ECO:0000313" key="1">
    <source>
        <dbReference type="EMBL" id="MBB4147976.1"/>
    </source>
</evidence>
<name>A0A7W6LP91_9SPHN</name>
<dbReference type="EMBL" id="JACIEU010000006">
    <property type="protein sequence ID" value="MBB4147976.1"/>
    <property type="molecule type" value="Genomic_DNA"/>
</dbReference>
<organism evidence="1 2">
    <name type="scientific">Sphingobium scionense</name>
    <dbReference type="NCBI Taxonomy" id="1404341"/>
    <lineage>
        <taxon>Bacteria</taxon>
        <taxon>Pseudomonadati</taxon>
        <taxon>Pseudomonadota</taxon>
        <taxon>Alphaproteobacteria</taxon>
        <taxon>Sphingomonadales</taxon>
        <taxon>Sphingomonadaceae</taxon>
        <taxon>Sphingobium</taxon>
    </lineage>
</organism>
<comment type="caution">
    <text evidence="1">The sequence shown here is derived from an EMBL/GenBank/DDBJ whole genome shotgun (WGS) entry which is preliminary data.</text>
</comment>